<dbReference type="EMBL" id="BSPG01000012">
    <property type="protein sequence ID" value="GLS44473.1"/>
    <property type="molecule type" value="Genomic_DNA"/>
</dbReference>
<evidence type="ECO:0000313" key="8">
    <source>
        <dbReference type="EMBL" id="GLS44473.1"/>
    </source>
</evidence>
<dbReference type="GO" id="GO:0032259">
    <property type="term" value="P:methylation"/>
    <property type="evidence" value="ECO:0007669"/>
    <property type="project" value="UniProtKB-KW"/>
</dbReference>
<dbReference type="EMBL" id="JACIDN010000003">
    <property type="protein sequence ID" value="MBB3902076.1"/>
    <property type="molecule type" value="Genomic_DNA"/>
</dbReference>
<dbReference type="PRINTS" id="PR00105">
    <property type="entry name" value="C5METTRFRASE"/>
</dbReference>
<evidence type="ECO:0000313" key="10">
    <source>
        <dbReference type="Proteomes" id="UP000517759"/>
    </source>
</evidence>
<sequence length="654" mass="70365">MHPLIIDSFAGGGGASEGIRAAIGRDPDYALNHDRLALAMHRINHPDTHHIEEDVWNVDARSLCAGRSVGLLWMSPDCKHFSKAKGGKPREKEIRGLAWVGVRWIKSLPKAQRPRVVFLENVEEFQEWGPLLDDGKPCPLQRGATFRSFVAAFHAMGYAVEWRELRACDYGAPTIRKRLFLVARRDGKPIVWPEPTHGAPTSEGVLSGRLKPWRTAAEIIDWSLPCPSIFETSTEIKAKHGTASKRPLAEATMARIAKGTWRYVITAAKPFLVRVNHGDSGGRRDRGLDEPMPTATHYGGDALVAPFVSYGQQGGASRDPSDPLHTITASPKDQNAVVAPFITEFNTGSVGRGIDEPVNTVTSHSSDTHGGGAAPLGLVSGILVPRYGERAGQEPRARAVDQPAPVIVPTGNEGSLAAIHMTRQFGASVGSAAEEPVGTITAGGAGKAGVVAAFLAQHNTERGAGIKAGSDVREPISTITSGGGHQTVVASHMLNLRGSDRRGGPIDAPAPTATSGGNHAAAVYAFLQTYYGSELDGQTAGEPLHTVTTKPRHGVVTVTIEGQRYAIVDIGMRMLTPRERFSAQGFRTDYVIDRGELEDGTIQPLTLEQQGRMCGNSVCPQMSEALVLPNYREDQVHVPERRRELEPMPMFAAE</sequence>
<dbReference type="EC" id="2.1.1.37" evidence="1"/>
<reference evidence="8" key="4">
    <citation type="submission" date="2023-01" db="EMBL/GenBank/DDBJ databases">
        <title>Draft genome sequence of Methylobacterium brachythecii strain NBRC 107710.</title>
        <authorList>
            <person name="Sun Q."/>
            <person name="Mori K."/>
        </authorList>
    </citation>
    <scope>NUCLEOTIDE SEQUENCE</scope>
    <source>
        <strain evidence="8">NBRC 107710</strain>
    </source>
</reference>
<evidence type="ECO:0000313" key="9">
    <source>
        <dbReference type="EMBL" id="MBB3902076.1"/>
    </source>
</evidence>
<dbReference type="InterPro" id="IPR029063">
    <property type="entry name" value="SAM-dependent_MTases_sf"/>
</dbReference>
<evidence type="ECO:0000256" key="4">
    <source>
        <dbReference type="ARBA" id="ARBA00022691"/>
    </source>
</evidence>
<reference evidence="8" key="1">
    <citation type="journal article" date="2014" name="Int. J. Syst. Evol. Microbiol.">
        <title>Complete genome of a new Firmicutes species belonging to the dominant human colonic microbiota ('Ruminococcus bicirculans') reveals two chromosomes and a selective capacity to utilize plant glucans.</title>
        <authorList>
            <consortium name="NISC Comparative Sequencing Program"/>
            <person name="Wegmann U."/>
            <person name="Louis P."/>
            <person name="Goesmann A."/>
            <person name="Henrissat B."/>
            <person name="Duncan S.H."/>
            <person name="Flint H.J."/>
        </authorList>
    </citation>
    <scope>NUCLEOTIDE SEQUENCE</scope>
    <source>
        <strain evidence="8">NBRC 107710</strain>
    </source>
</reference>
<keyword evidence="2 7" id="KW-0489">Methyltransferase</keyword>
<name>A0A7W6F6J2_9HYPH</name>
<dbReference type="GO" id="GO:0003886">
    <property type="term" value="F:DNA (cytosine-5-)-methyltransferase activity"/>
    <property type="evidence" value="ECO:0007669"/>
    <property type="project" value="UniProtKB-EC"/>
</dbReference>
<dbReference type="PROSITE" id="PS51679">
    <property type="entry name" value="SAM_MT_C5"/>
    <property type="match status" value="1"/>
</dbReference>
<dbReference type="Pfam" id="PF00145">
    <property type="entry name" value="DNA_methylase"/>
    <property type="match status" value="1"/>
</dbReference>
<dbReference type="InterPro" id="IPR050390">
    <property type="entry name" value="C5-Methyltransferase"/>
</dbReference>
<evidence type="ECO:0000256" key="2">
    <source>
        <dbReference type="ARBA" id="ARBA00022603"/>
    </source>
</evidence>
<accession>A0A7W6F6J2</accession>
<organism evidence="9 10">
    <name type="scientific">Methylobacterium brachythecii</name>
    <dbReference type="NCBI Taxonomy" id="1176177"/>
    <lineage>
        <taxon>Bacteria</taxon>
        <taxon>Pseudomonadati</taxon>
        <taxon>Pseudomonadota</taxon>
        <taxon>Alphaproteobacteria</taxon>
        <taxon>Hyphomicrobiales</taxon>
        <taxon>Methylobacteriaceae</taxon>
        <taxon>Methylobacterium</taxon>
    </lineage>
</organism>
<evidence type="ECO:0000256" key="1">
    <source>
        <dbReference type="ARBA" id="ARBA00011975"/>
    </source>
</evidence>
<dbReference type="Gene3D" id="3.40.50.150">
    <property type="entry name" value="Vaccinia Virus protein VP39"/>
    <property type="match status" value="1"/>
</dbReference>
<evidence type="ECO:0000256" key="3">
    <source>
        <dbReference type="ARBA" id="ARBA00022679"/>
    </source>
</evidence>
<dbReference type="InterPro" id="IPR001525">
    <property type="entry name" value="C5_MeTfrase"/>
</dbReference>
<evidence type="ECO:0000256" key="7">
    <source>
        <dbReference type="PROSITE-ProRule" id="PRU01016"/>
    </source>
</evidence>
<evidence type="ECO:0000256" key="6">
    <source>
        <dbReference type="ARBA" id="ARBA00047422"/>
    </source>
</evidence>
<protein>
    <recommendedName>
        <fullName evidence="1">DNA (cytosine-5-)-methyltransferase</fullName>
        <ecNumber evidence="1">2.1.1.37</ecNumber>
    </recommendedName>
</protein>
<evidence type="ECO:0000256" key="5">
    <source>
        <dbReference type="ARBA" id="ARBA00022747"/>
    </source>
</evidence>
<comment type="similarity">
    <text evidence="7">Belongs to the class I-like SAM-binding methyltransferase superfamily. C5-methyltransferase family.</text>
</comment>
<comment type="caution">
    <text evidence="9">The sequence shown here is derived from an EMBL/GenBank/DDBJ whole genome shotgun (WGS) entry which is preliminary data.</text>
</comment>
<reference evidence="9 10" key="3">
    <citation type="submission" date="2020-08" db="EMBL/GenBank/DDBJ databases">
        <title>Genomic Encyclopedia of Type Strains, Phase IV (KMG-IV): sequencing the most valuable type-strain genomes for metagenomic binning, comparative biology and taxonomic classification.</title>
        <authorList>
            <person name="Goeker M."/>
        </authorList>
    </citation>
    <scope>NUCLEOTIDE SEQUENCE [LARGE SCALE GENOMIC DNA]</scope>
    <source>
        <strain evidence="9 10">DSM 24105</strain>
    </source>
</reference>
<dbReference type="GO" id="GO:0044027">
    <property type="term" value="P:negative regulation of gene expression via chromosomal CpG island methylation"/>
    <property type="evidence" value="ECO:0007669"/>
    <property type="project" value="TreeGrafter"/>
</dbReference>
<gene>
    <name evidence="8" type="primary">dcm</name>
    <name evidence="8" type="ORF">GCM10007884_24610</name>
    <name evidence="9" type="ORF">GGR33_001571</name>
</gene>
<dbReference type="Proteomes" id="UP001156881">
    <property type="component" value="Unassembled WGS sequence"/>
</dbReference>
<proteinExistence type="inferred from homology"/>
<dbReference type="SUPFAM" id="SSF53335">
    <property type="entry name" value="S-adenosyl-L-methionine-dependent methyltransferases"/>
    <property type="match status" value="1"/>
</dbReference>
<dbReference type="GO" id="GO:0003677">
    <property type="term" value="F:DNA binding"/>
    <property type="evidence" value="ECO:0007669"/>
    <property type="project" value="TreeGrafter"/>
</dbReference>
<dbReference type="RefSeq" id="WP_183503678.1">
    <property type="nucleotide sequence ID" value="NZ_BSPG01000012.1"/>
</dbReference>
<dbReference type="AlphaFoldDB" id="A0A7W6F6J2"/>
<dbReference type="Proteomes" id="UP000517759">
    <property type="component" value="Unassembled WGS sequence"/>
</dbReference>
<keyword evidence="3 7" id="KW-0808">Transferase</keyword>
<keyword evidence="11" id="KW-1185">Reference proteome</keyword>
<dbReference type="GO" id="GO:0009307">
    <property type="term" value="P:DNA restriction-modification system"/>
    <property type="evidence" value="ECO:0007669"/>
    <property type="project" value="UniProtKB-KW"/>
</dbReference>
<reference evidence="11" key="2">
    <citation type="journal article" date="2019" name="Int. J. Syst. Evol. Microbiol.">
        <title>The Global Catalogue of Microorganisms (GCM) 10K type strain sequencing project: providing services to taxonomists for standard genome sequencing and annotation.</title>
        <authorList>
            <consortium name="The Broad Institute Genomics Platform"/>
            <consortium name="The Broad Institute Genome Sequencing Center for Infectious Disease"/>
            <person name="Wu L."/>
            <person name="Ma J."/>
        </authorList>
    </citation>
    <scope>NUCLEOTIDE SEQUENCE [LARGE SCALE GENOMIC DNA]</scope>
    <source>
        <strain evidence="11">NBRC 107710</strain>
    </source>
</reference>
<comment type="catalytic activity">
    <reaction evidence="6">
        <text>a 2'-deoxycytidine in DNA + S-adenosyl-L-methionine = a 5-methyl-2'-deoxycytidine in DNA + S-adenosyl-L-homocysteine + H(+)</text>
        <dbReference type="Rhea" id="RHEA:13681"/>
        <dbReference type="Rhea" id="RHEA-COMP:11369"/>
        <dbReference type="Rhea" id="RHEA-COMP:11370"/>
        <dbReference type="ChEBI" id="CHEBI:15378"/>
        <dbReference type="ChEBI" id="CHEBI:57856"/>
        <dbReference type="ChEBI" id="CHEBI:59789"/>
        <dbReference type="ChEBI" id="CHEBI:85452"/>
        <dbReference type="ChEBI" id="CHEBI:85454"/>
        <dbReference type="EC" id="2.1.1.37"/>
    </reaction>
</comment>
<feature type="active site" evidence="7">
    <location>
        <position position="78"/>
    </location>
</feature>
<dbReference type="Gene3D" id="3.90.120.10">
    <property type="entry name" value="DNA Methylase, subunit A, domain 2"/>
    <property type="match status" value="1"/>
</dbReference>
<dbReference type="PANTHER" id="PTHR10629">
    <property type="entry name" value="CYTOSINE-SPECIFIC METHYLTRANSFERASE"/>
    <property type="match status" value="1"/>
</dbReference>
<keyword evidence="4 7" id="KW-0949">S-adenosyl-L-methionine</keyword>
<evidence type="ECO:0000313" key="11">
    <source>
        <dbReference type="Proteomes" id="UP001156881"/>
    </source>
</evidence>
<dbReference type="PANTHER" id="PTHR10629:SF52">
    <property type="entry name" value="DNA (CYTOSINE-5)-METHYLTRANSFERASE 1"/>
    <property type="match status" value="1"/>
</dbReference>
<keyword evidence="5" id="KW-0680">Restriction system</keyword>